<gene>
    <name evidence="5" type="ORF">LRX75_10050</name>
</gene>
<reference evidence="5" key="1">
    <citation type="submission" date="2021-12" db="EMBL/GenBank/DDBJ databases">
        <authorList>
            <person name="Li Y."/>
        </authorList>
    </citation>
    <scope>NUCLEOTIDE SEQUENCE</scope>
    <source>
        <strain evidence="5">DKSPLA3</strain>
    </source>
</reference>
<dbReference type="InterPro" id="IPR006311">
    <property type="entry name" value="TAT_signal"/>
</dbReference>
<evidence type="ECO:0000256" key="2">
    <source>
        <dbReference type="SAM" id="Coils"/>
    </source>
</evidence>
<dbReference type="Gene3D" id="2.40.50.100">
    <property type="match status" value="1"/>
</dbReference>
<organism evidence="5 6">
    <name type="scientific">Rhizobium quercicola</name>
    <dbReference type="NCBI Taxonomy" id="2901226"/>
    <lineage>
        <taxon>Bacteria</taxon>
        <taxon>Pseudomonadati</taxon>
        <taxon>Pseudomonadota</taxon>
        <taxon>Alphaproteobacteria</taxon>
        <taxon>Hyphomicrobiales</taxon>
        <taxon>Rhizobiaceae</taxon>
        <taxon>Rhizobium/Agrobacterium group</taxon>
        <taxon>Rhizobium</taxon>
    </lineage>
</organism>
<protein>
    <submittedName>
        <fullName evidence="5">Efflux RND transporter periplasmic adaptor subunit</fullName>
    </submittedName>
</protein>
<dbReference type="NCBIfam" id="TIGR01730">
    <property type="entry name" value="RND_mfp"/>
    <property type="match status" value="1"/>
</dbReference>
<dbReference type="GO" id="GO:0015562">
    <property type="term" value="F:efflux transmembrane transporter activity"/>
    <property type="evidence" value="ECO:0007669"/>
    <property type="project" value="TreeGrafter"/>
</dbReference>
<evidence type="ECO:0000313" key="6">
    <source>
        <dbReference type="Proteomes" id="UP001139089"/>
    </source>
</evidence>
<comment type="similarity">
    <text evidence="1">Belongs to the membrane fusion protein (MFP) (TC 8.A.1) family.</text>
</comment>
<dbReference type="PANTHER" id="PTHR30469">
    <property type="entry name" value="MULTIDRUG RESISTANCE PROTEIN MDTA"/>
    <property type="match status" value="1"/>
</dbReference>
<accession>A0A9X1NS34</accession>
<evidence type="ECO:0000256" key="3">
    <source>
        <dbReference type="SAM" id="Phobius"/>
    </source>
</evidence>
<keyword evidence="3" id="KW-0812">Transmembrane</keyword>
<sequence length="366" mass="38608">MNHHIDHPPRHALSLAETLGSLSFEPVPAHLPPRGLSRRSVLASGLLVLAAGLGGTAILAPGWVPSWMANQPVHPPGETGALGHIAPGVAAGHVAPPVAPSPAREITGSGFVIPEQGTRVYSKYEGRVVAVAVTAGDVVVRGQALVVLEDRDARFGLEQAQAGKAAAGLQEVARRIDLLQSETERDRMERLFVSDAVSKQALELARLRQQQAENAAAQARQAVESADIALRMARDRLDEQTVSAPFAGMVTGLSVHVGDTVLARADSVREDQSLLTLTDMDRLAIDADVAEATIATLTQGLGGEAVLDAFPEQPFRVAIRRLAPVASAEKGTVTLRLDLVDPPKGLRPNMAARIRIPITTTGDIAQ</sequence>
<feature type="transmembrane region" description="Helical" evidence="3">
    <location>
        <begin position="41"/>
        <end position="64"/>
    </location>
</feature>
<dbReference type="Gene3D" id="2.40.30.170">
    <property type="match status" value="1"/>
</dbReference>
<dbReference type="Pfam" id="PF25954">
    <property type="entry name" value="Beta-barrel_RND_2"/>
    <property type="match status" value="1"/>
</dbReference>
<keyword evidence="3" id="KW-1133">Transmembrane helix</keyword>
<dbReference type="RefSeq" id="WP_231813934.1">
    <property type="nucleotide sequence ID" value="NZ_JAJOZR010000005.1"/>
</dbReference>
<keyword evidence="3" id="KW-0472">Membrane</keyword>
<evidence type="ECO:0000259" key="4">
    <source>
        <dbReference type="Pfam" id="PF25954"/>
    </source>
</evidence>
<dbReference type="GO" id="GO:1990281">
    <property type="term" value="C:efflux pump complex"/>
    <property type="evidence" value="ECO:0007669"/>
    <property type="project" value="TreeGrafter"/>
</dbReference>
<feature type="coiled-coil region" evidence="2">
    <location>
        <begin position="202"/>
        <end position="229"/>
    </location>
</feature>
<dbReference type="Proteomes" id="UP001139089">
    <property type="component" value="Unassembled WGS sequence"/>
</dbReference>
<name>A0A9X1NS34_9HYPH</name>
<dbReference type="EMBL" id="JAJOZR010000005">
    <property type="protein sequence ID" value="MCD7109388.1"/>
    <property type="molecule type" value="Genomic_DNA"/>
</dbReference>
<dbReference type="PROSITE" id="PS51318">
    <property type="entry name" value="TAT"/>
    <property type="match status" value="1"/>
</dbReference>
<keyword evidence="6" id="KW-1185">Reference proteome</keyword>
<evidence type="ECO:0000313" key="5">
    <source>
        <dbReference type="EMBL" id="MCD7109388.1"/>
    </source>
</evidence>
<dbReference type="InterPro" id="IPR058792">
    <property type="entry name" value="Beta-barrel_RND_2"/>
</dbReference>
<evidence type="ECO:0000256" key="1">
    <source>
        <dbReference type="ARBA" id="ARBA00009477"/>
    </source>
</evidence>
<keyword evidence="2" id="KW-0175">Coiled coil</keyword>
<feature type="domain" description="CusB-like beta-barrel" evidence="4">
    <location>
        <begin position="285"/>
        <end position="356"/>
    </location>
</feature>
<dbReference type="InterPro" id="IPR006143">
    <property type="entry name" value="RND_pump_MFP"/>
</dbReference>
<dbReference type="SUPFAM" id="SSF111369">
    <property type="entry name" value="HlyD-like secretion proteins"/>
    <property type="match status" value="1"/>
</dbReference>
<comment type="caution">
    <text evidence="5">The sequence shown here is derived from an EMBL/GenBank/DDBJ whole genome shotgun (WGS) entry which is preliminary data.</text>
</comment>
<proteinExistence type="inferred from homology"/>
<dbReference type="AlphaFoldDB" id="A0A9X1NS34"/>